<dbReference type="InterPro" id="IPR015500">
    <property type="entry name" value="Peptidase_S8_subtilisin-rel"/>
</dbReference>
<feature type="region of interest" description="Disordered" evidence="8">
    <location>
        <begin position="178"/>
        <end position="202"/>
    </location>
</feature>
<feature type="chain" id="PRO_5046245238" evidence="9">
    <location>
        <begin position="29"/>
        <end position="702"/>
    </location>
</feature>
<dbReference type="PRINTS" id="PR00723">
    <property type="entry name" value="SUBTILISIN"/>
</dbReference>
<feature type="domain" description="Peptidase S8/S53" evidence="10">
    <location>
        <begin position="139"/>
        <end position="422"/>
    </location>
</feature>
<evidence type="ECO:0000256" key="8">
    <source>
        <dbReference type="SAM" id="MobiDB-lite"/>
    </source>
</evidence>
<feature type="active site" description="Charge relay system" evidence="6">
    <location>
        <position position="148"/>
    </location>
</feature>
<evidence type="ECO:0000256" key="6">
    <source>
        <dbReference type="PROSITE-ProRule" id="PRU01240"/>
    </source>
</evidence>
<dbReference type="InterPro" id="IPR028994">
    <property type="entry name" value="Integrin_alpha_N"/>
</dbReference>
<keyword evidence="4 6" id="KW-0378">Hydrolase</keyword>
<dbReference type="Pfam" id="PF00082">
    <property type="entry name" value="Peptidase_S8"/>
    <property type="match status" value="1"/>
</dbReference>
<reference evidence="11 12" key="1">
    <citation type="submission" date="2024-10" db="EMBL/GenBank/DDBJ databases">
        <title>The Natural Products Discovery Center: Release of the First 8490 Sequenced Strains for Exploring Actinobacteria Biosynthetic Diversity.</title>
        <authorList>
            <person name="Kalkreuter E."/>
            <person name="Kautsar S.A."/>
            <person name="Yang D."/>
            <person name="Bader C.D."/>
            <person name="Teijaro C.N."/>
            <person name="Fluegel L."/>
            <person name="Davis C.M."/>
            <person name="Simpson J.R."/>
            <person name="Lauterbach L."/>
            <person name="Steele A.D."/>
            <person name="Gui C."/>
            <person name="Meng S."/>
            <person name="Li G."/>
            <person name="Viehrig K."/>
            <person name="Ye F."/>
            <person name="Su P."/>
            <person name="Kiefer A.F."/>
            <person name="Nichols A."/>
            <person name="Cepeda A.J."/>
            <person name="Yan W."/>
            <person name="Fan B."/>
            <person name="Jiang Y."/>
            <person name="Adhikari A."/>
            <person name="Zheng C.-J."/>
            <person name="Schuster L."/>
            <person name="Cowan T.M."/>
            <person name="Smanski M.J."/>
            <person name="Chevrette M.G."/>
            <person name="De Carvalho L.P.S."/>
            <person name="Shen B."/>
        </authorList>
    </citation>
    <scope>NUCLEOTIDE SEQUENCE [LARGE SCALE GENOMIC DNA]</scope>
    <source>
        <strain evidence="11 12">NPDC053346</strain>
    </source>
</reference>
<evidence type="ECO:0000256" key="9">
    <source>
        <dbReference type="SAM" id="SignalP"/>
    </source>
</evidence>
<keyword evidence="3 9" id="KW-0732">Signal</keyword>
<dbReference type="InterPro" id="IPR023827">
    <property type="entry name" value="Peptidase_S8_Asp-AS"/>
</dbReference>
<dbReference type="PANTHER" id="PTHR43806">
    <property type="entry name" value="PEPTIDASE S8"/>
    <property type="match status" value="1"/>
</dbReference>
<dbReference type="PROSITE" id="PS51892">
    <property type="entry name" value="SUBTILASE"/>
    <property type="match status" value="1"/>
</dbReference>
<accession>A0ABW8CW57</accession>
<dbReference type="EMBL" id="JBITYT010000009">
    <property type="protein sequence ID" value="MFI9121825.1"/>
    <property type="molecule type" value="Genomic_DNA"/>
</dbReference>
<dbReference type="InterPro" id="IPR000209">
    <property type="entry name" value="Peptidase_S8/S53_dom"/>
</dbReference>
<protein>
    <submittedName>
        <fullName evidence="11">S8 family serine peptidase</fullName>
    </submittedName>
</protein>
<keyword evidence="2 6" id="KW-0645">Protease</keyword>
<evidence type="ECO:0000256" key="3">
    <source>
        <dbReference type="ARBA" id="ARBA00022729"/>
    </source>
</evidence>
<dbReference type="PROSITE" id="PS00137">
    <property type="entry name" value="SUBTILASE_HIS"/>
    <property type="match status" value="1"/>
</dbReference>
<dbReference type="InterPro" id="IPR023828">
    <property type="entry name" value="Peptidase_S8_Ser-AS"/>
</dbReference>
<comment type="caution">
    <text evidence="11">The sequence shown here is derived from an EMBL/GenBank/DDBJ whole genome shotgun (WGS) entry which is preliminary data.</text>
</comment>
<dbReference type="SUPFAM" id="SSF52743">
    <property type="entry name" value="Subtilisin-like"/>
    <property type="match status" value="1"/>
</dbReference>
<sequence>MKRPIGGMVVVAAAAAAAMVATVTPAGAGPSSGTASVAEDGGPVAPLLFDETQNGGTVRVNVVTAQRTDLESVADAGQTLVSYDTLPMTTLRVDRAGLEELNAKPGVISVTEDVAVKPALNESTAKIGGDQTVAAGKTGAGTAVAILDTGVAVNHPFLSGRVKAEACFSDNDPIAGSSSLCPDGSPAQEGPGSADADSGPCATSGVDCSHGTHVAGIAAGNGAGLSGAPRYGVAPGADVIAVQVFSKFDSEDVCGAGLSPCVASFTSSQAKGLEKVLALKKAGTDIVAANMSLGGGRWTTACDQDLRKPVVDALRAAGVATVVAAGNNGYTDAVSAPGCISSAITVGSTTDEDQLSSFTNRGPLLDLLAPGTSIVSSVPGGGYRTKNGTSMAAPHVAGALAVLRQTYPDLGIGQLEALLKSNGKAITYTGATTPRIQLGQSAAPAVPGDMNGDRKPDLVAVDEDGKLWLYPGTGTGALGSRIQIGTGGWGGASVAHRGDWTGDAKEDVVAVVTGQLLVYANRGDGTLAAPVRIATVPATAQIVVPGDVNKDGHPDVVASYDNKLYLYTGTSGAKPAVSAPITIGTGGWGVMDLAAPGDANKDGRVDLLARDTRDGILYHYAGLPDGKNFSERTEYGRGYTTSFRPLIAGAADADRNGVADTWATAGDGTLKFYKGGADIHGPIDGPSIQVGTGGWQTIKSLS</sequence>
<name>A0ABW8CW57_STRBI</name>
<evidence type="ECO:0000256" key="4">
    <source>
        <dbReference type="ARBA" id="ARBA00022801"/>
    </source>
</evidence>
<evidence type="ECO:0000256" key="1">
    <source>
        <dbReference type="ARBA" id="ARBA00011073"/>
    </source>
</evidence>
<organism evidence="11 12">
    <name type="scientific">Streptomyces bikiniensis</name>
    <dbReference type="NCBI Taxonomy" id="1896"/>
    <lineage>
        <taxon>Bacteria</taxon>
        <taxon>Bacillati</taxon>
        <taxon>Actinomycetota</taxon>
        <taxon>Actinomycetes</taxon>
        <taxon>Kitasatosporales</taxon>
        <taxon>Streptomycetaceae</taxon>
        <taxon>Streptomyces</taxon>
    </lineage>
</organism>
<proteinExistence type="inferred from homology"/>
<feature type="active site" description="Charge relay system" evidence="6">
    <location>
        <position position="390"/>
    </location>
</feature>
<dbReference type="SUPFAM" id="SSF69318">
    <property type="entry name" value="Integrin alpha N-terminal domain"/>
    <property type="match status" value="1"/>
</dbReference>
<dbReference type="Gene3D" id="3.40.50.200">
    <property type="entry name" value="Peptidase S8/S53 domain"/>
    <property type="match status" value="1"/>
</dbReference>
<feature type="signal peptide" evidence="9">
    <location>
        <begin position="1"/>
        <end position="28"/>
    </location>
</feature>
<gene>
    <name evidence="11" type="ORF">ACIGW0_20855</name>
</gene>
<comment type="similarity">
    <text evidence="1 6 7">Belongs to the peptidase S8 family.</text>
</comment>
<dbReference type="Pfam" id="PF13517">
    <property type="entry name" value="FG-GAP_3"/>
    <property type="match status" value="1"/>
</dbReference>
<dbReference type="InterPro" id="IPR036852">
    <property type="entry name" value="Peptidase_S8/S53_dom_sf"/>
</dbReference>
<dbReference type="Gene3D" id="2.130.10.130">
    <property type="entry name" value="Integrin alpha, N-terminal"/>
    <property type="match status" value="1"/>
</dbReference>
<dbReference type="PROSITE" id="PS00138">
    <property type="entry name" value="SUBTILASE_SER"/>
    <property type="match status" value="1"/>
</dbReference>
<evidence type="ECO:0000256" key="2">
    <source>
        <dbReference type="ARBA" id="ARBA00022670"/>
    </source>
</evidence>
<evidence type="ECO:0000313" key="11">
    <source>
        <dbReference type="EMBL" id="MFI9121825.1"/>
    </source>
</evidence>
<dbReference type="InterPro" id="IPR013517">
    <property type="entry name" value="FG-GAP"/>
</dbReference>
<evidence type="ECO:0000256" key="7">
    <source>
        <dbReference type="RuleBase" id="RU003355"/>
    </source>
</evidence>
<keyword evidence="12" id="KW-1185">Reference proteome</keyword>
<dbReference type="PROSITE" id="PS00136">
    <property type="entry name" value="SUBTILASE_ASP"/>
    <property type="match status" value="1"/>
</dbReference>
<dbReference type="InterPro" id="IPR050131">
    <property type="entry name" value="Peptidase_S8_subtilisin-like"/>
</dbReference>
<dbReference type="Proteomes" id="UP001614391">
    <property type="component" value="Unassembled WGS sequence"/>
</dbReference>
<dbReference type="InterPro" id="IPR022398">
    <property type="entry name" value="Peptidase_S8_His-AS"/>
</dbReference>
<keyword evidence="5 6" id="KW-0720">Serine protease</keyword>
<dbReference type="PANTHER" id="PTHR43806:SF11">
    <property type="entry name" value="CEREVISIN-RELATED"/>
    <property type="match status" value="1"/>
</dbReference>
<dbReference type="RefSeq" id="WP_399616864.1">
    <property type="nucleotide sequence ID" value="NZ_JBITYT010000009.1"/>
</dbReference>
<evidence type="ECO:0000256" key="5">
    <source>
        <dbReference type="ARBA" id="ARBA00022825"/>
    </source>
</evidence>
<feature type="active site" description="Charge relay system" evidence="6">
    <location>
        <position position="210"/>
    </location>
</feature>
<evidence type="ECO:0000313" key="12">
    <source>
        <dbReference type="Proteomes" id="UP001614391"/>
    </source>
</evidence>
<evidence type="ECO:0000259" key="10">
    <source>
        <dbReference type="Pfam" id="PF00082"/>
    </source>
</evidence>